<dbReference type="EMBL" id="JANKAS010000018">
    <property type="protein sequence ID" value="MCR1900081.1"/>
    <property type="molecule type" value="Genomic_DNA"/>
</dbReference>
<feature type="transmembrane region" description="Helical" evidence="6">
    <location>
        <begin position="90"/>
        <end position="112"/>
    </location>
</feature>
<reference evidence="7" key="1">
    <citation type="submission" date="2022-07" db="EMBL/GenBank/DDBJ databases">
        <title>Enhanced cultured diversity of the mouse gut microbiota enables custom-made synthetic communities.</title>
        <authorList>
            <person name="Afrizal A."/>
        </authorList>
    </citation>
    <scope>NUCLEOTIDE SEQUENCE</scope>
    <source>
        <strain evidence="7">DSM 28593</strain>
    </source>
</reference>
<keyword evidence="4 6" id="KW-1133">Transmembrane helix</keyword>
<keyword evidence="3 6" id="KW-0812">Transmembrane</keyword>
<feature type="transmembrane region" description="Helical" evidence="6">
    <location>
        <begin position="148"/>
        <end position="167"/>
    </location>
</feature>
<name>A0AAE3HG96_9FIRM</name>
<evidence type="ECO:0000256" key="1">
    <source>
        <dbReference type="ARBA" id="ARBA00004651"/>
    </source>
</evidence>
<feature type="transmembrane region" description="Helical" evidence="6">
    <location>
        <begin position="356"/>
        <end position="377"/>
    </location>
</feature>
<evidence type="ECO:0000313" key="7">
    <source>
        <dbReference type="EMBL" id="MCR1900081.1"/>
    </source>
</evidence>
<proteinExistence type="predicted"/>
<evidence type="ECO:0000256" key="3">
    <source>
        <dbReference type="ARBA" id="ARBA00022692"/>
    </source>
</evidence>
<dbReference type="AlphaFoldDB" id="A0AAE3HG96"/>
<evidence type="ECO:0000256" key="2">
    <source>
        <dbReference type="ARBA" id="ARBA00022475"/>
    </source>
</evidence>
<feature type="transmembrane region" description="Helical" evidence="6">
    <location>
        <begin position="289"/>
        <end position="317"/>
    </location>
</feature>
<organism evidence="7 8">
    <name type="scientific">Irregularibacter muris</name>
    <dbReference type="NCBI Taxonomy" id="1796619"/>
    <lineage>
        <taxon>Bacteria</taxon>
        <taxon>Bacillati</taxon>
        <taxon>Bacillota</taxon>
        <taxon>Clostridia</taxon>
        <taxon>Eubacteriales</taxon>
        <taxon>Eubacteriaceae</taxon>
        <taxon>Irregularibacter</taxon>
    </lineage>
</organism>
<dbReference type="Pfam" id="PF01943">
    <property type="entry name" value="Polysacc_synt"/>
    <property type="match status" value="1"/>
</dbReference>
<comment type="caution">
    <text evidence="7">The sequence shown here is derived from an EMBL/GenBank/DDBJ whole genome shotgun (WGS) entry which is preliminary data.</text>
</comment>
<dbReference type="GO" id="GO:0005886">
    <property type="term" value="C:plasma membrane"/>
    <property type="evidence" value="ECO:0007669"/>
    <property type="project" value="UniProtKB-SubCell"/>
</dbReference>
<feature type="transmembrane region" description="Helical" evidence="6">
    <location>
        <begin position="383"/>
        <end position="406"/>
    </location>
</feature>
<feature type="transmembrane region" description="Helical" evidence="6">
    <location>
        <begin position="329"/>
        <end position="349"/>
    </location>
</feature>
<evidence type="ECO:0000256" key="4">
    <source>
        <dbReference type="ARBA" id="ARBA00022989"/>
    </source>
</evidence>
<dbReference type="RefSeq" id="WP_257533043.1">
    <property type="nucleotide sequence ID" value="NZ_JANKAS010000018.1"/>
</dbReference>
<accession>A0AAE3HG96</accession>
<evidence type="ECO:0000256" key="6">
    <source>
        <dbReference type="SAM" id="Phobius"/>
    </source>
</evidence>
<dbReference type="InterPro" id="IPR002797">
    <property type="entry name" value="Polysacc_synth"/>
</dbReference>
<keyword evidence="2" id="KW-1003">Cell membrane</keyword>
<gene>
    <name evidence="7" type="ORF">NSA47_14020</name>
</gene>
<dbReference type="PANTHER" id="PTHR30250:SF11">
    <property type="entry name" value="O-ANTIGEN TRANSPORTER-RELATED"/>
    <property type="match status" value="1"/>
</dbReference>
<dbReference type="Proteomes" id="UP001205748">
    <property type="component" value="Unassembled WGS sequence"/>
</dbReference>
<comment type="subcellular location">
    <subcellularLocation>
        <location evidence="1">Cell membrane</location>
        <topology evidence="1">Multi-pass membrane protein</topology>
    </subcellularLocation>
</comment>
<protein>
    <submittedName>
        <fullName evidence="7">Oligosaccharide flippase family protein</fullName>
    </submittedName>
</protein>
<feature type="transmembrane region" description="Helical" evidence="6">
    <location>
        <begin position="12"/>
        <end position="34"/>
    </location>
</feature>
<keyword evidence="8" id="KW-1185">Reference proteome</keyword>
<dbReference type="InterPro" id="IPR050833">
    <property type="entry name" value="Poly_Biosynth_Transport"/>
</dbReference>
<keyword evidence="5 6" id="KW-0472">Membrane</keyword>
<dbReference type="PANTHER" id="PTHR30250">
    <property type="entry name" value="PST FAMILY PREDICTED COLANIC ACID TRANSPORTER"/>
    <property type="match status" value="1"/>
</dbReference>
<sequence length="422" mass="48076">MKIKKHSTLINNTLMLYILIFSNYFFGFITVPYQTRILGPEYYGKLGFATAFTVYFQLFLDFGFILSATAEVAKHRNNKEKLSKIMSSVVIAKILLMITSFLLLLILCLSIPKLKEDAWLYILFFIYVSINSMLPDYLYRGLENMKIITYRTVTVKLFFTIMVFVFLKEKSQYYYVPILNIIGSTGAVITVYAHVLHKLKIKFVRVDSTYIWETLKNSSYYFYSRIATSIYDATNTFILGFLYPTGNIVGYFTSSNKLVTTARSAFSPIADSLYPHMIKSRDYKLIKKILIIFMPIIIGGCIIVSIFAEPICILLFGDEFKNTAPILRLLLPLIALALPNYLLGFPTLTPLGLAKYANISTILGAIIQVVGLIILYIISILNVYTICILTCVTEFCVLLIRVWAILVKGRNQFSLSSGHDRI</sequence>
<evidence type="ECO:0000313" key="8">
    <source>
        <dbReference type="Proteomes" id="UP001205748"/>
    </source>
</evidence>
<feature type="transmembrane region" description="Helical" evidence="6">
    <location>
        <begin position="173"/>
        <end position="195"/>
    </location>
</feature>
<evidence type="ECO:0000256" key="5">
    <source>
        <dbReference type="ARBA" id="ARBA00023136"/>
    </source>
</evidence>
<feature type="transmembrane region" description="Helical" evidence="6">
    <location>
        <begin position="46"/>
        <end position="69"/>
    </location>
</feature>